<feature type="domain" description="ABM" evidence="1">
    <location>
        <begin position="8"/>
        <end position="76"/>
    </location>
</feature>
<dbReference type="PANTHER" id="PTHR37811">
    <property type="entry name" value="BLL5343 PROTEIN"/>
    <property type="match status" value="1"/>
</dbReference>
<keyword evidence="2" id="KW-0560">Oxidoreductase</keyword>
<evidence type="ECO:0000259" key="1">
    <source>
        <dbReference type="Pfam" id="PF03992"/>
    </source>
</evidence>
<dbReference type="SUPFAM" id="SSF54909">
    <property type="entry name" value="Dimeric alpha+beta barrel"/>
    <property type="match status" value="1"/>
</dbReference>
<dbReference type="InterPro" id="IPR011008">
    <property type="entry name" value="Dimeric_a/b-barrel"/>
</dbReference>
<comment type="caution">
    <text evidence="2">The sequence shown here is derived from an EMBL/GenBank/DDBJ whole genome shotgun (WGS) entry which is preliminary data.</text>
</comment>
<dbReference type="RefSeq" id="WP_157176275.1">
    <property type="nucleotide sequence ID" value="NZ_BMJP01000004.1"/>
</dbReference>
<reference evidence="2 3" key="1">
    <citation type="submission" date="2020-08" db="EMBL/GenBank/DDBJ databases">
        <title>Genomic Encyclopedia of Type Strains, Phase IV (KMG-IV): sequencing the most valuable type-strain genomes for metagenomic binning, comparative biology and taxonomic classification.</title>
        <authorList>
            <person name="Goeker M."/>
        </authorList>
    </citation>
    <scope>NUCLEOTIDE SEQUENCE [LARGE SCALE GENOMIC DNA]</scope>
    <source>
        <strain evidence="2 3">DSM 103336</strain>
    </source>
</reference>
<evidence type="ECO:0000313" key="3">
    <source>
        <dbReference type="Proteomes" id="UP000546701"/>
    </source>
</evidence>
<dbReference type="Proteomes" id="UP000546701">
    <property type="component" value="Unassembled WGS sequence"/>
</dbReference>
<dbReference type="InterPro" id="IPR007138">
    <property type="entry name" value="ABM_dom"/>
</dbReference>
<proteinExistence type="predicted"/>
<dbReference type="AlphaFoldDB" id="A0A7W9BUA9"/>
<dbReference type="Pfam" id="PF03992">
    <property type="entry name" value="ABM"/>
    <property type="match status" value="1"/>
</dbReference>
<dbReference type="GO" id="GO:0004497">
    <property type="term" value="F:monooxygenase activity"/>
    <property type="evidence" value="ECO:0007669"/>
    <property type="project" value="UniProtKB-KW"/>
</dbReference>
<keyword evidence="2" id="KW-0503">Monooxygenase</keyword>
<dbReference type="Gene3D" id="3.30.70.100">
    <property type="match status" value="1"/>
</dbReference>
<dbReference type="EMBL" id="JACIJR010000006">
    <property type="protein sequence ID" value="MBB5730243.1"/>
    <property type="molecule type" value="Genomic_DNA"/>
</dbReference>
<gene>
    <name evidence="2" type="ORF">FHS99_002741</name>
</gene>
<name>A0A7W9BUA9_9SPHN</name>
<dbReference type="OrthoDB" id="9797060at2"/>
<keyword evidence="3" id="KW-1185">Reference proteome</keyword>
<dbReference type="InterPro" id="IPR052936">
    <property type="entry name" value="Jasmonate_Hydroxylase-like"/>
</dbReference>
<evidence type="ECO:0000313" key="2">
    <source>
        <dbReference type="EMBL" id="MBB5730243.1"/>
    </source>
</evidence>
<protein>
    <submittedName>
        <fullName evidence="2">Heme-degrading monooxygenase HmoA</fullName>
    </submittedName>
</protein>
<dbReference type="PANTHER" id="PTHR37811:SF2">
    <property type="entry name" value="ABM DOMAIN-CONTAINING PROTEIN"/>
    <property type="match status" value="1"/>
</dbReference>
<sequence>MTAISAGMVAVIFSSQRTADDRAGYAAAAAAMDAAAARMPGYVGIEATRDADGFGITVSYWRDTASAAAWRDDPAHGLIQWAGRARWYARYSVAVAVVDRAYRWQRESSDPE</sequence>
<organism evidence="2 3">
    <name type="scientific">Sphingomonas prati</name>
    <dbReference type="NCBI Taxonomy" id="1843237"/>
    <lineage>
        <taxon>Bacteria</taxon>
        <taxon>Pseudomonadati</taxon>
        <taxon>Pseudomonadota</taxon>
        <taxon>Alphaproteobacteria</taxon>
        <taxon>Sphingomonadales</taxon>
        <taxon>Sphingomonadaceae</taxon>
        <taxon>Sphingomonas</taxon>
    </lineage>
</organism>
<accession>A0A7W9BUA9</accession>